<feature type="transmembrane region" description="Helical" evidence="1">
    <location>
        <begin position="7"/>
        <end position="24"/>
    </location>
</feature>
<dbReference type="OrthoDB" id="102112at2"/>
<organism evidence="2 3">
    <name type="scientific">Flavobacterium akiainvivens</name>
    <dbReference type="NCBI Taxonomy" id="1202724"/>
    <lineage>
        <taxon>Bacteria</taxon>
        <taxon>Pseudomonadati</taxon>
        <taxon>Bacteroidota</taxon>
        <taxon>Flavobacteriia</taxon>
        <taxon>Flavobacteriales</taxon>
        <taxon>Flavobacteriaceae</taxon>
        <taxon>Flavobacterium</taxon>
    </lineage>
</organism>
<dbReference type="EMBL" id="LIYD01000005">
    <property type="protein sequence ID" value="KOS06961.1"/>
    <property type="molecule type" value="Genomic_DNA"/>
</dbReference>
<evidence type="ECO:0000256" key="1">
    <source>
        <dbReference type="SAM" id="Phobius"/>
    </source>
</evidence>
<gene>
    <name evidence="2" type="ORF">AM493_13660</name>
</gene>
<keyword evidence="1" id="KW-1133">Transmembrane helix</keyword>
<comment type="caution">
    <text evidence="2">The sequence shown here is derived from an EMBL/GenBank/DDBJ whole genome shotgun (WGS) entry which is preliminary data.</text>
</comment>
<dbReference type="RefSeq" id="WP_054408588.1">
    <property type="nucleotide sequence ID" value="NZ_FOYA01000009.1"/>
</dbReference>
<reference evidence="2 3" key="1">
    <citation type="submission" date="2015-08" db="EMBL/GenBank/DDBJ databases">
        <title>Whole genome sequence of Flavobacterium akiainvivens IK-1T, from decaying Wikstroemia oahuensis, an endemic Hawaiian shrub.</title>
        <authorList>
            <person name="Wan X."/>
            <person name="Hou S."/>
            <person name="Saito J."/>
            <person name="Donachie S."/>
        </authorList>
    </citation>
    <scope>NUCLEOTIDE SEQUENCE [LARGE SCALE GENOMIC DNA]</scope>
    <source>
        <strain evidence="2 3">IK-1</strain>
    </source>
</reference>
<accession>A0A0M8MIK5</accession>
<feature type="transmembrane region" description="Helical" evidence="1">
    <location>
        <begin position="137"/>
        <end position="164"/>
    </location>
</feature>
<sequence length="382" mass="44186">MKQFLSRARGLFFVLCMVFIPFAYRPVQQGITELIFEAPVRFLRNLLYSNAYGPVEFSSDTRSMLLLMGILVLIAAVLAIPLKKHHQKLLPVLKTASVYYLAFVLLKYGLDKVYLRQFYTPAPNILYTPFGNLDRDILYWSTIGIAPAYQIIMGITEVLAALLLLINRTRFIGLLLTIITLVQVVIINFTFDISVKMFSLLLLAMAVYASWPQLRTLFAFLLTQKPTVLPKPETITIPVYVKAGLKCFAIGLMLLHGYTSRLYMRNPYALTGAYEVMEYTKDGKVQDHSQMQMKRIFIHPKNYIIMEMRDSIKDFYFIQDHKKQLLHLKGYMGETYNIHYRKQDNTMVFDFLDGRKVVTTPLPWQQLPALQPQFHFTIDGTE</sequence>
<protein>
    <recommendedName>
        <fullName evidence="4">DoxX family protein</fullName>
    </recommendedName>
</protein>
<proteinExistence type="predicted"/>
<feature type="transmembrane region" description="Helical" evidence="1">
    <location>
        <begin position="64"/>
        <end position="82"/>
    </location>
</feature>
<keyword evidence="3" id="KW-1185">Reference proteome</keyword>
<dbReference type="AlphaFoldDB" id="A0A0M8MIK5"/>
<name>A0A0M8MIK5_9FLAO</name>
<feature type="transmembrane region" description="Helical" evidence="1">
    <location>
        <begin position="197"/>
        <end position="222"/>
    </location>
</feature>
<feature type="transmembrane region" description="Helical" evidence="1">
    <location>
        <begin position="89"/>
        <end position="110"/>
    </location>
</feature>
<dbReference type="PATRIC" id="fig|1202724.3.peg.2829"/>
<keyword evidence="1" id="KW-0812">Transmembrane</keyword>
<evidence type="ECO:0000313" key="2">
    <source>
        <dbReference type="EMBL" id="KOS06961.1"/>
    </source>
</evidence>
<evidence type="ECO:0000313" key="3">
    <source>
        <dbReference type="Proteomes" id="UP000037755"/>
    </source>
</evidence>
<keyword evidence="1" id="KW-0472">Membrane</keyword>
<evidence type="ECO:0008006" key="4">
    <source>
        <dbReference type="Google" id="ProtNLM"/>
    </source>
</evidence>
<dbReference type="STRING" id="1202724.AM493_13660"/>
<dbReference type="Proteomes" id="UP000037755">
    <property type="component" value="Unassembled WGS sequence"/>
</dbReference>
<feature type="transmembrane region" description="Helical" evidence="1">
    <location>
        <begin position="171"/>
        <end position="191"/>
    </location>
</feature>